<accession>A0A7J7MK73</accession>
<dbReference type="PANTHER" id="PTHR48152:SF3">
    <property type="entry name" value="DUF946 FAMILY PROTEIN (DUF946)"/>
    <property type="match status" value="1"/>
</dbReference>
<dbReference type="AlphaFoldDB" id="A0A7J7MK73"/>
<evidence type="ECO:0000313" key="1">
    <source>
        <dbReference type="EMBL" id="KAF6155194.1"/>
    </source>
</evidence>
<protein>
    <submittedName>
        <fullName evidence="1">Uncharacterized protein</fullName>
    </submittedName>
</protein>
<reference evidence="1 2" key="1">
    <citation type="journal article" date="2020" name="IScience">
        <title>Genome Sequencing of the Endangered Kingdonia uniflora (Circaeasteraceae, Ranunculales) Reveals Potential Mechanisms of Evolutionary Specialization.</title>
        <authorList>
            <person name="Sun Y."/>
            <person name="Deng T."/>
            <person name="Zhang A."/>
            <person name="Moore M.J."/>
            <person name="Landis J.B."/>
            <person name="Lin N."/>
            <person name="Zhang H."/>
            <person name="Zhang X."/>
            <person name="Huang J."/>
            <person name="Zhang X."/>
            <person name="Sun H."/>
            <person name="Wang H."/>
        </authorList>
    </citation>
    <scope>NUCLEOTIDE SEQUENCE [LARGE SCALE GENOMIC DNA]</scope>
    <source>
        <strain evidence="1">TB1705</strain>
        <tissue evidence="1">Leaf</tissue>
    </source>
</reference>
<comment type="caution">
    <text evidence="1">The sequence shown here is derived from an EMBL/GenBank/DDBJ whole genome shotgun (WGS) entry which is preliminary data.</text>
</comment>
<keyword evidence="2" id="KW-1185">Reference proteome</keyword>
<proteinExistence type="predicted"/>
<gene>
    <name evidence="1" type="ORF">GIB67_019720</name>
</gene>
<evidence type="ECO:0000313" key="2">
    <source>
        <dbReference type="Proteomes" id="UP000541444"/>
    </source>
</evidence>
<dbReference type="PANTHER" id="PTHR48152">
    <property type="entry name" value="F1C9.34 PROTEIN"/>
    <property type="match status" value="1"/>
</dbReference>
<organism evidence="1 2">
    <name type="scientific">Kingdonia uniflora</name>
    <dbReference type="NCBI Taxonomy" id="39325"/>
    <lineage>
        <taxon>Eukaryota</taxon>
        <taxon>Viridiplantae</taxon>
        <taxon>Streptophyta</taxon>
        <taxon>Embryophyta</taxon>
        <taxon>Tracheophyta</taxon>
        <taxon>Spermatophyta</taxon>
        <taxon>Magnoliopsida</taxon>
        <taxon>Ranunculales</taxon>
        <taxon>Circaeasteraceae</taxon>
        <taxon>Kingdonia</taxon>
    </lineage>
</organism>
<dbReference type="Proteomes" id="UP000541444">
    <property type="component" value="Unassembled WGS sequence"/>
</dbReference>
<dbReference type="InterPro" id="IPR009291">
    <property type="entry name" value="Vps62"/>
</dbReference>
<dbReference type="Pfam" id="PF06101">
    <property type="entry name" value="Vps62"/>
    <property type="match status" value="1"/>
</dbReference>
<sequence>MPTGFFMFGYYSQPNSKPLFGWVLAAKDDNSDPSRVVLKMPLDYTLVWSSESIKTKDGNAKGYIWLPIPPQGYRAMGHVVTNSSEKLSIDKIRCVRSDLTEACERDALIWGANKDTNTFGINIYGMRPAIRGTHIPLSCLKNINSNFSLMPNTKQIEALIQTHLH</sequence>
<name>A0A7J7MK73_9MAGN</name>
<dbReference type="OrthoDB" id="1423673at2759"/>
<dbReference type="EMBL" id="JACGCM010001428">
    <property type="protein sequence ID" value="KAF6155194.1"/>
    <property type="molecule type" value="Genomic_DNA"/>
</dbReference>